<dbReference type="InterPro" id="IPR034660">
    <property type="entry name" value="DinB/YfiT-like"/>
</dbReference>
<accession>A0AAD1IL25</accession>
<dbReference type="Proteomes" id="UP000466607">
    <property type="component" value="Chromosome"/>
</dbReference>
<dbReference type="SUPFAM" id="SSF109854">
    <property type="entry name" value="DinB/YfiT-like putative metalloenzymes"/>
    <property type="match status" value="1"/>
</dbReference>
<name>A0AAD1IL25_9MYCO</name>
<evidence type="ECO:0000313" key="2">
    <source>
        <dbReference type="EMBL" id="BBY15532.1"/>
    </source>
</evidence>
<dbReference type="RefSeq" id="WP_134060390.1">
    <property type="nucleotide sequence ID" value="NZ_AP022586.1"/>
</dbReference>
<evidence type="ECO:0000313" key="3">
    <source>
        <dbReference type="Proteomes" id="UP000466607"/>
    </source>
</evidence>
<dbReference type="Gene3D" id="1.20.120.450">
    <property type="entry name" value="dinb family like domain"/>
    <property type="match status" value="1"/>
</dbReference>
<organism evidence="2 3">
    <name type="scientific">Mycolicibacterium litorale</name>
    <dbReference type="NCBI Taxonomy" id="758802"/>
    <lineage>
        <taxon>Bacteria</taxon>
        <taxon>Bacillati</taxon>
        <taxon>Actinomycetota</taxon>
        <taxon>Actinomycetes</taxon>
        <taxon>Mycobacteriales</taxon>
        <taxon>Mycobacteriaceae</taxon>
        <taxon>Mycolicibacterium</taxon>
    </lineage>
</organism>
<gene>
    <name evidence="2" type="ORF">MLIT_11240</name>
</gene>
<dbReference type="AlphaFoldDB" id="A0AAD1IL25"/>
<protein>
    <submittedName>
        <fullName evidence="2">DNA damage-inducible protein DinB</fullName>
    </submittedName>
</protein>
<reference evidence="2 3" key="1">
    <citation type="journal article" date="2019" name="Emerg. Microbes Infect.">
        <title>Comprehensive subspecies identification of 175 nontuberculous mycobacteria species based on 7547 genomic profiles.</title>
        <authorList>
            <person name="Matsumoto Y."/>
            <person name="Kinjo T."/>
            <person name="Motooka D."/>
            <person name="Nabeya D."/>
            <person name="Jung N."/>
            <person name="Uechi K."/>
            <person name="Horii T."/>
            <person name="Iida T."/>
            <person name="Fujita J."/>
            <person name="Nakamura S."/>
        </authorList>
    </citation>
    <scope>NUCLEOTIDE SEQUENCE [LARGE SCALE GENOMIC DNA]</scope>
    <source>
        <strain evidence="2 3">JCM 17423</strain>
    </source>
</reference>
<dbReference type="EMBL" id="AP022586">
    <property type="protein sequence ID" value="BBY15532.1"/>
    <property type="molecule type" value="Genomic_DNA"/>
</dbReference>
<feature type="domain" description="DinB-like" evidence="1">
    <location>
        <begin position="7"/>
        <end position="157"/>
    </location>
</feature>
<dbReference type="Pfam" id="PF12867">
    <property type="entry name" value="DinB_2"/>
    <property type="match status" value="1"/>
</dbReference>
<evidence type="ECO:0000259" key="1">
    <source>
        <dbReference type="Pfam" id="PF12867"/>
    </source>
</evidence>
<dbReference type="InterPro" id="IPR024775">
    <property type="entry name" value="DinB-like"/>
</dbReference>
<keyword evidence="3" id="KW-1185">Reference proteome</keyword>
<proteinExistence type="predicted"/>
<sequence>MNGLAGQFELAWALADLHLSALDDGDFLWEPADTVWTVRPDGSGRWLPDWSDAEPDPIPVPTIGWLTWHVTWWWSVTLAHLDGEPVPDRTEVTWPGGAAVVARIRELAERWRAILDQLTAADLDRPSAFPWGPDSGRTVADTALWLHVELTKNVAEIGQLRLLRAVSRPTR</sequence>